<evidence type="ECO:0000256" key="1">
    <source>
        <dbReference type="SAM" id="SignalP"/>
    </source>
</evidence>
<sequence length="539" mass="58147">MKRSARLVRQGLLLLLLFAAPRCFVDPEKHEMDFPDEFLSGSLVDVPLNATGLSAQLQDVIFTSVEKALPQVDIDLPAGLVLGVEGDDPDELKPRMNLSKAEEERGDRELAGAIVQFFHEFKNAVNLCVLFRSPARAQRARAAWGDFGKARVVGFPSKKTTAMQVGSVAVVQDALMAGDMAEAWGGLDGSGHVLGLYAGASQVSQPDQGPLCGQEVCIVAEMAPTHWVGQEGTVKSYLGGKDDSFVPKPFEPTLAKKLKMLLDQYMSAGWALIYEHFHRKGESFSDVVFVDALLADSLKKDGAPAAAAAEIKALLAELLSLAVMVEALALRRGEGPKHGGSQHSVVAELNAKLPTFSSQLKAEYQKLAEERDAFLLDQAAQLKSGSDKAAKLLGKQAAQAKGELSELQKTAPKFLKEGSPPEVSDLGKEALLDIERVKTLGNPQALQELSQSPDIKMLLVLLNARVRCLPQDCKDIRSEVAIASNPVFHARFVGTDGEAMLYRSMNTPWVLARREGGRELLRSDDEPSLEAVLTAAASS</sequence>
<comment type="caution">
    <text evidence="2">The sequence shown here is derived from an EMBL/GenBank/DDBJ whole genome shotgun (WGS) entry which is preliminary data.</text>
</comment>
<keyword evidence="1" id="KW-0732">Signal</keyword>
<reference evidence="2 3" key="1">
    <citation type="submission" date="2016-02" db="EMBL/GenBank/DDBJ databases">
        <title>Genome analysis of coral dinoflagellate symbionts highlights evolutionary adaptations to a symbiotic lifestyle.</title>
        <authorList>
            <person name="Aranda M."/>
            <person name="Li Y."/>
            <person name="Liew Y.J."/>
            <person name="Baumgarten S."/>
            <person name="Simakov O."/>
            <person name="Wilson M."/>
            <person name="Piel J."/>
            <person name="Ashoor H."/>
            <person name="Bougouffa S."/>
            <person name="Bajic V.B."/>
            <person name="Ryu T."/>
            <person name="Ravasi T."/>
            <person name="Bayer T."/>
            <person name="Micklem G."/>
            <person name="Kim H."/>
            <person name="Bhak J."/>
            <person name="Lajeunesse T.C."/>
            <person name="Voolstra C.R."/>
        </authorList>
    </citation>
    <scope>NUCLEOTIDE SEQUENCE [LARGE SCALE GENOMIC DNA]</scope>
    <source>
        <strain evidence="2 3">CCMP2467</strain>
    </source>
</reference>
<dbReference type="AlphaFoldDB" id="A0A1Q9DYM5"/>
<dbReference type="Proteomes" id="UP000186817">
    <property type="component" value="Unassembled WGS sequence"/>
</dbReference>
<feature type="signal peptide" evidence="1">
    <location>
        <begin position="1"/>
        <end position="23"/>
    </location>
</feature>
<organism evidence="2 3">
    <name type="scientific">Symbiodinium microadriaticum</name>
    <name type="common">Dinoflagellate</name>
    <name type="synonym">Zooxanthella microadriatica</name>
    <dbReference type="NCBI Taxonomy" id="2951"/>
    <lineage>
        <taxon>Eukaryota</taxon>
        <taxon>Sar</taxon>
        <taxon>Alveolata</taxon>
        <taxon>Dinophyceae</taxon>
        <taxon>Suessiales</taxon>
        <taxon>Symbiodiniaceae</taxon>
        <taxon>Symbiodinium</taxon>
    </lineage>
</organism>
<keyword evidence="3" id="KW-1185">Reference proteome</keyword>
<accession>A0A1Q9DYM5</accession>
<dbReference type="EMBL" id="LSRX01000332">
    <property type="protein sequence ID" value="OLQ00295.1"/>
    <property type="molecule type" value="Genomic_DNA"/>
</dbReference>
<dbReference type="OrthoDB" id="10406069at2759"/>
<gene>
    <name evidence="2" type="ORF">AK812_SmicGene17041</name>
</gene>
<feature type="chain" id="PRO_5013249104" evidence="1">
    <location>
        <begin position="24"/>
        <end position="539"/>
    </location>
</feature>
<evidence type="ECO:0000313" key="2">
    <source>
        <dbReference type="EMBL" id="OLQ00295.1"/>
    </source>
</evidence>
<proteinExistence type="predicted"/>
<name>A0A1Q9DYM5_SYMMI</name>
<evidence type="ECO:0000313" key="3">
    <source>
        <dbReference type="Proteomes" id="UP000186817"/>
    </source>
</evidence>
<protein>
    <submittedName>
        <fullName evidence="2">Uncharacterized protein</fullName>
    </submittedName>
</protein>